<dbReference type="HOGENOM" id="CLU_2770268_0_0_5"/>
<name>A9D037_HOEPD</name>
<reference evidence="1 2" key="2">
    <citation type="submission" date="2012-06" db="EMBL/GenBank/DDBJ databases">
        <authorList>
            <person name="Fiebig A."/>
        </authorList>
    </citation>
    <scope>NUCLEOTIDE SEQUENCE [LARGE SCALE GENOMIC DNA]</scope>
    <source>
        <strain evidence="1 2">DFL-43</strain>
    </source>
</reference>
<evidence type="ECO:0000313" key="1">
    <source>
        <dbReference type="EMBL" id="EDQ34918.1"/>
    </source>
</evidence>
<dbReference type="Proteomes" id="UP000004291">
    <property type="component" value="Chromosome"/>
</dbReference>
<protein>
    <submittedName>
        <fullName evidence="1">Uncharacterized protein</fullName>
    </submittedName>
</protein>
<proteinExistence type="predicted"/>
<dbReference type="Pfam" id="PF20320">
    <property type="entry name" value="DUF6615"/>
    <property type="match status" value="1"/>
</dbReference>
<dbReference type="EMBL" id="ABIA03000002">
    <property type="protein sequence ID" value="EDQ34918.1"/>
    <property type="molecule type" value="Genomic_DNA"/>
</dbReference>
<comment type="caution">
    <text evidence="1">The sequence shown here is derived from an EMBL/GenBank/DDBJ whole genome shotgun (WGS) entry which is preliminary data.</text>
</comment>
<reference evidence="1 2" key="1">
    <citation type="submission" date="2007-10" db="EMBL/GenBank/DDBJ databases">
        <authorList>
            <person name="Wagner-Dobler I."/>
            <person name="Ferriera S."/>
            <person name="Johnson J."/>
            <person name="Kravitz S."/>
            <person name="Beeson K."/>
            <person name="Sutton G."/>
            <person name="Rogers Y.-H."/>
            <person name="Friedman R."/>
            <person name="Frazier M."/>
            <person name="Venter J.C."/>
        </authorList>
    </citation>
    <scope>NUCLEOTIDE SEQUENCE [LARGE SCALE GENOMIC DNA]</scope>
    <source>
        <strain evidence="1 2">DFL-43</strain>
    </source>
</reference>
<sequence length="69" mass="7717">MKGLVPLQPLGVRVDFPDEKVTGADMDWIYAAPIEVGGGSYLRLTIQSKRCKEQRLKEGSSYWSTKSLD</sequence>
<organism evidence="1 2">
    <name type="scientific">Hoeflea phototrophica (strain DSM 17068 / NCIMB 14078 / DFL-43)</name>
    <dbReference type="NCBI Taxonomy" id="411684"/>
    <lineage>
        <taxon>Bacteria</taxon>
        <taxon>Pseudomonadati</taxon>
        <taxon>Pseudomonadota</taxon>
        <taxon>Alphaproteobacteria</taxon>
        <taxon>Hyphomicrobiales</taxon>
        <taxon>Rhizobiaceae</taxon>
        <taxon>Hoeflea</taxon>
    </lineage>
</organism>
<keyword evidence="2" id="KW-1185">Reference proteome</keyword>
<accession>A9D037</accession>
<dbReference type="InterPro" id="IPR046723">
    <property type="entry name" value="DUF6615"/>
</dbReference>
<gene>
    <name evidence="1" type="ORF">HPDFL43_01935</name>
</gene>
<dbReference type="AlphaFoldDB" id="A9D037"/>
<evidence type="ECO:0000313" key="2">
    <source>
        <dbReference type="Proteomes" id="UP000004291"/>
    </source>
</evidence>
<dbReference type="OrthoDB" id="7563787at2"/>